<dbReference type="GO" id="GO:0046872">
    <property type="term" value="F:metal ion binding"/>
    <property type="evidence" value="ECO:0007669"/>
    <property type="project" value="UniProtKB-KW"/>
</dbReference>
<dbReference type="EMBL" id="SAXT01000006">
    <property type="protein sequence ID" value="TXJ11197.1"/>
    <property type="molecule type" value="Genomic_DNA"/>
</dbReference>
<protein>
    <submittedName>
        <fullName evidence="5">TatD family deoxyribonuclease</fullName>
    </submittedName>
</protein>
<dbReference type="GO" id="GO:0004536">
    <property type="term" value="F:DNA nuclease activity"/>
    <property type="evidence" value="ECO:0007669"/>
    <property type="project" value="InterPro"/>
</dbReference>
<dbReference type="Proteomes" id="UP000325116">
    <property type="component" value="Unassembled WGS sequence"/>
</dbReference>
<sequence length="266" mass="30410">MIDSHCHLTLISKKSKELIEVLQRANKSGILYFVDIGVHPSDIDERMFILSEAEGVFFSIGYYPDYAKENDEHTIKAFELKIKTLNKNKLNKKSVYAIGEIGLDYYHNDDNKKEQREFFSSLCEVAKRVDLPILIHSRDAFKDTFQVLKEADIPKKGIFHCFSGNIEDAKNALDLGYILSFSGSVTYLKNDFIREAAKYVPKDMFTIETDAPYLTPQKVRGRANEPSFIPYTVEVLAEARKENKEDIMKAALENAARVLELPINLL</sequence>
<dbReference type="GO" id="GO:0016788">
    <property type="term" value="F:hydrolase activity, acting on ester bonds"/>
    <property type="evidence" value="ECO:0007669"/>
    <property type="project" value="InterPro"/>
</dbReference>
<evidence type="ECO:0000256" key="2">
    <source>
        <dbReference type="ARBA" id="ARBA00022723"/>
    </source>
</evidence>
<dbReference type="InterPro" id="IPR001130">
    <property type="entry name" value="TatD-like"/>
</dbReference>
<evidence type="ECO:0000313" key="6">
    <source>
        <dbReference type="Proteomes" id="UP000325116"/>
    </source>
</evidence>
<feature type="binding site" evidence="4">
    <location>
        <position position="136"/>
    </location>
    <ligand>
        <name>a divalent metal cation</name>
        <dbReference type="ChEBI" id="CHEBI:60240"/>
        <label>2</label>
    </ligand>
</feature>
<dbReference type="PIRSF" id="PIRSF005902">
    <property type="entry name" value="DNase_TatD"/>
    <property type="match status" value="1"/>
</dbReference>
<dbReference type="RefSeq" id="WP_147759056.1">
    <property type="nucleotide sequence ID" value="NZ_SAXT01000006.1"/>
</dbReference>
<dbReference type="Pfam" id="PF01026">
    <property type="entry name" value="TatD_DNase"/>
    <property type="match status" value="1"/>
</dbReference>
<dbReference type="FunFam" id="3.20.20.140:FF:000005">
    <property type="entry name" value="TatD family hydrolase"/>
    <property type="match status" value="1"/>
</dbReference>
<feature type="binding site" evidence="4">
    <location>
        <position position="5"/>
    </location>
    <ligand>
        <name>a divalent metal cation</name>
        <dbReference type="ChEBI" id="CHEBI:60240"/>
        <label>1</label>
    </ligand>
</feature>
<name>A0A5C8CDT8_9SPIR</name>
<comment type="similarity">
    <text evidence="1">Belongs to the metallo-dependent hydrolases superfamily. TatD-type hydrolase family.</text>
</comment>
<dbReference type="NCBIfam" id="TIGR00010">
    <property type="entry name" value="YchF/TatD family DNA exonuclease"/>
    <property type="match status" value="1"/>
</dbReference>
<keyword evidence="2 4" id="KW-0479">Metal-binding</keyword>
<dbReference type="InterPro" id="IPR015991">
    <property type="entry name" value="TatD/YcfH-like"/>
</dbReference>
<dbReference type="CDD" id="cd01310">
    <property type="entry name" value="TatD_DNAse"/>
    <property type="match status" value="1"/>
</dbReference>
<comment type="caution">
    <text evidence="5">The sequence shown here is derived from an EMBL/GenBank/DDBJ whole genome shotgun (WGS) entry which is preliminary data.</text>
</comment>
<dbReference type="InterPro" id="IPR032466">
    <property type="entry name" value="Metal_Hydrolase"/>
</dbReference>
<proteinExistence type="inferred from homology"/>
<dbReference type="SUPFAM" id="SSF51556">
    <property type="entry name" value="Metallo-dependent hydrolases"/>
    <property type="match status" value="1"/>
</dbReference>
<feature type="binding site" evidence="4">
    <location>
        <position position="160"/>
    </location>
    <ligand>
        <name>a divalent metal cation</name>
        <dbReference type="ChEBI" id="CHEBI:60240"/>
        <label>2</label>
    </ligand>
</feature>
<evidence type="ECO:0000256" key="3">
    <source>
        <dbReference type="ARBA" id="ARBA00022801"/>
    </source>
</evidence>
<dbReference type="Gene3D" id="3.20.20.140">
    <property type="entry name" value="Metal-dependent hydrolases"/>
    <property type="match status" value="1"/>
</dbReference>
<dbReference type="AlphaFoldDB" id="A0A5C8CDT8"/>
<gene>
    <name evidence="5" type="ORF">EPJ80_11295</name>
</gene>
<dbReference type="PANTHER" id="PTHR46124:SF2">
    <property type="entry name" value="D-AMINOACYL-TRNA DEACYLASE"/>
    <property type="match status" value="1"/>
</dbReference>
<feature type="binding site" evidence="4">
    <location>
        <position position="7"/>
    </location>
    <ligand>
        <name>a divalent metal cation</name>
        <dbReference type="ChEBI" id="CHEBI:60240"/>
        <label>1</label>
    </ligand>
</feature>
<evidence type="ECO:0000313" key="5">
    <source>
        <dbReference type="EMBL" id="TXJ11197.1"/>
    </source>
</evidence>
<feature type="binding site" evidence="4">
    <location>
        <position position="210"/>
    </location>
    <ligand>
        <name>a divalent metal cation</name>
        <dbReference type="ChEBI" id="CHEBI:60240"/>
        <label>1</label>
    </ligand>
</feature>
<dbReference type="PANTHER" id="PTHR46124">
    <property type="entry name" value="D-AMINOACYL-TRNA DEACYLASE"/>
    <property type="match status" value="1"/>
</dbReference>
<organism evidence="5 6">
    <name type="scientific">Brachyspira aalborgi</name>
    <dbReference type="NCBI Taxonomy" id="29522"/>
    <lineage>
        <taxon>Bacteria</taxon>
        <taxon>Pseudomonadati</taxon>
        <taxon>Spirochaetota</taxon>
        <taxon>Spirochaetia</taxon>
        <taxon>Brachyspirales</taxon>
        <taxon>Brachyspiraceae</taxon>
        <taxon>Brachyspira</taxon>
    </lineage>
</organism>
<evidence type="ECO:0000256" key="4">
    <source>
        <dbReference type="PIRSR" id="PIRSR005902-1"/>
    </source>
</evidence>
<reference evidence="5 6" key="1">
    <citation type="journal article" date="1992" name="Lakartidningen">
        <title>[Penicillin V and not amoxicillin is the first choice preparation in acute otitis].</title>
        <authorList>
            <person name="Kamme C."/>
            <person name="Lundgren K."/>
            <person name="Prellner K."/>
        </authorList>
    </citation>
    <scope>NUCLEOTIDE SEQUENCE [LARGE SCALE GENOMIC DNA]</scope>
    <source>
        <strain evidence="5 6">W1</strain>
    </source>
</reference>
<accession>A0A5C8CDT8</accession>
<feature type="binding site" evidence="4">
    <location>
        <position position="100"/>
    </location>
    <ligand>
        <name>a divalent metal cation</name>
        <dbReference type="ChEBI" id="CHEBI:60240"/>
        <label>1</label>
    </ligand>
</feature>
<evidence type="ECO:0000256" key="1">
    <source>
        <dbReference type="ARBA" id="ARBA00009275"/>
    </source>
</evidence>
<keyword evidence="3" id="KW-0378">Hydrolase</keyword>